<keyword evidence="8" id="KW-1185">Reference proteome</keyword>
<dbReference type="EMBL" id="JAAGRR010000098">
    <property type="protein sequence ID" value="NDY42912.1"/>
    <property type="molecule type" value="Genomic_DNA"/>
</dbReference>
<evidence type="ECO:0000313" key="7">
    <source>
        <dbReference type="EMBL" id="NDY42912.1"/>
    </source>
</evidence>
<dbReference type="SUPFAM" id="SSF48113">
    <property type="entry name" value="Heme-dependent peroxidases"/>
    <property type="match status" value="1"/>
</dbReference>
<dbReference type="Gene3D" id="1.10.420.10">
    <property type="entry name" value="Peroxidase, domain 2"/>
    <property type="match status" value="1"/>
</dbReference>
<evidence type="ECO:0000256" key="2">
    <source>
        <dbReference type="ARBA" id="ARBA00022559"/>
    </source>
</evidence>
<dbReference type="GO" id="GO:0004096">
    <property type="term" value="F:catalase activity"/>
    <property type="evidence" value="ECO:0007669"/>
    <property type="project" value="InterPro"/>
</dbReference>
<evidence type="ECO:0000256" key="5">
    <source>
        <dbReference type="ARBA" id="ARBA00023002"/>
    </source>
</evidence>
<evidence type="ECO:0000256" key="4">
    <source>
        <dbReference type="ARBA" id="ARBA00022723"/>
    </source>
</evidence>
<dbReference type="GO" id="GO:0020037">
    <property type="term" value="F:heme binding"/>
    <property type="evidence" value="ECO:0007669"/>
    <property type="project" value="InterPro"/>
</dbReference>
<protein>
    <submittedName>
        <fullName evidence="7">Catalase-peroxidase</fullName>
    </submittedName>
</protein>
<dbReference type="GO" id="GO:0005829">
    <property type="term" value="C:cytosol"/>
    <property type="evidence" value="ECO:0007669"/>
    <property type="project" value="TreeGrafter"/>
</dbReference>
<keyword evidence="3" id="KW-0349">Heme</keyword>
<dbReference type="AlphaFoldDB" id="A0A6N9TNN8"/>
<evidence type="ECO:0000256" key="3">
    <source>
        <dbReference type="ARBA" id="ARBA00022617"/>
    </source>
</evidence>
<proteinExistence type="predicted"/>
<reference evidence="7 8" key="1">
    <citation type="submission" date="2020-02" db="EMBL/GenBank/DDBJ databases">
        <title>Comparative genomics of sulfur disproportionating microorganisms.</title>
        <authorList>
            <person name="Ward L.M."/>
            <person name="Bertran E."/>
            <person name="Johnston D.T."/>
        </authorList>
    </citation>
    <scope>NUCLEOTIDE SEQUENCE [LARGE SCALE GENOMIC DNA]</scope>
    <source>
        <strain evidence="7 8">DSM 100025</strain>
    </source>
</reference>
<evidence type="ECO:0000256" key="1">
    <source>
        <dbReference type="ARBA" id="ARBA00001970"/>
    </source>
</evidence>
<dbReference type="PANTHER" id="PTHR30555">
    <property type="entry name" value="HYDROPEROXIDASE I, BIFUNCTIONAL CATALASE-PEROXIDASE"/>
    <property type="match status" value="1"/>
</dbReference>
<comment type="caution">
    <text evidence="7">The sequence shown here is derived from an EMBL/GenBank/DDBJ whole genome shotgun (WGS) entry which is preliminary data.</text>
</comment>
<comment type="cofactor">
    <cofactor evidence="1">
        <name>heme b</name>
        <dbReference type="ChEBI" id="CHEBI:60344"/>
    </cofactor>
</comment>
<dbReference type="Proteomes" id="UP000469346">
    <property type="component" value="Unassembled WGS sequence"/>
</dbReference>
<dbReference type="InterPro" id="IPR000763">
    <property type="entry name" value="Catalase_peroxidase"/>
</dbReference>
<keyword evidence="6" id="KW-0408">Iron</keyword>
<evidence type="ECO:0000313" key="8">
    <source>
        <dbReference type="Proteomes" id="UP000469346"/>
    </source>
</evidence>
<name>A0A6N9TNN8_DISTH</name>
<gene>
    <name evidence="7" type="ORF">G3N55_08670</name>
</gene>
<dbReference type="InterPro" id="IPR010255">
    <property type="entry name" value="Haem_peroxidase_sf"/>
</dbReference>
<dbReference type="GO" id="GO:0042744">
    <property type="term" value="P:hydrogen peroxide catabolic process"/>
    <property type="evidence" value="ECO:0007669"/>
    <property type="project" value="TreeGrafter"/>
</dbReference>
<keyword evidence="2 7" id="KW-0575">Peroxidase</keyword>
<feature type="non-terminal residue" evidence="7">
    <location>
        <position position="1"/>
    </location>
</feature>
<dbReference type="PANTHER" id="PTHR30555:SF0">
    <property type="entry name" value="CATALASE-PEROXIDASE"/>
    <property type="match status" value="1"/>
</dbReference>
<dbReference type="Gene3D" id="1.10.520.10">
    <property type="match status" value="1"/>
</dbReference>
<evidence type="ECO:0000256" key="6">
    <source>
        <dbReference type="ARBA" id="ARBA00023004"/>
    </source>
</evidence>
<sequence>VLGAVYNYEKHGVLTAAPGTLTNDFFVNLLDMGTEWKPADDRRHLYNGYDRNTGGLKWTATRVDLVFGHHDELRAVAEVYGAADGREKLVHDFVAAWDKVMNLDRFDLE</sequence>
<keyword evidence="5" id="KW-0560">Oxidoreductase</keyword>
<organism evidence="7 8">
    <name type="scientific">Dissulfurirhabdus thermomarina</name>
    <dbReference type="NCBI Taxonomy" id="1765737"/>
    <lineage>
        <taxon>Bacteria</taxon>
        <taxon>Deltaproteobacteria</taxon>
        <taxon>Dissulfurirhabdaceae</taxon>
        <taxon>Dissulfurirhabdus</taxon>
    </lineage>
</organism>
<dbReference type="GO" id="GO:0070301">
    <property type="term" value="P:cellular response to hydrogen peroxide"/>
    <property type="evidence" value="ECO:0007669"/>
    <property type="project" value="TreeGrafter"/>
</dbReference>
<dbReference type="GO" id="GO:0046872">
    <property type="term" value="F:metal ion binding"/>
    <property type="evidence" value="ECO:0007669"/>
    <property type="project" value="UniProtKB-KW"/>
</dbReference>
<keyword evidence="4" id="KW-0479">Metal-binding</keyword>
<accession>A0A6N9TNN8</accession>